<reference evidence="4" key="1">
    <citation type="submission" date="2023-08" db="EMBL/GenBank/DDBJ databases">
        <authorList>
            <person name="Messyasz A."/>
            <person name="Mannisto M.K."/>
            <person name="Kerkhof L.J."/>
            <person name="Haggblom M."/>
        </authorList>
    </citation>
    <scope>NUCLEOTIDE SEQUENCE</scope>
    <source>
        <strain evidence="4">M8UP39</strain>
    </source>
</reference>
<sequence length="648" mass="71684">MLSIPFLKRGSRRAKIAAVGPLRLSLTGDFASVLLLFTVTSPVQCQKPIMSKIDPPNWWTGLPDPMLLVYGEHLDGARFSLGDSKATISKMQVSANGHWAFLRLEEHAAGPGSLLLTVTNDKGSASVPYELANRTTGRQGPKGFSANDSFYLIMTDRFADGDAKNNVQPGMPYDRMDPHAWHGGDIKGVLDHLGYLRDLGTSTVWLTPVQQNHERESYHGYGATDLYSVDEHFGSLDNLKTLANSLHQQGMKLVLDTVPNHVGPNHPWVNDSPTPDWFHGTKIAHRPASGVFPALMDPHASQDEVRNVQDGWFVDLLPDMNQENPLVSAYLIQNAMWWIEQTSADGLRLDTFPYVGRQFWHDFHKELFDQYPRLTTVGEVFNETYVLPPAVNAFFAGGSQIGKTTPIDTRLYTPFDYPLYGVLRNVILRDAPMTDLDLLFRQDTLYPHPERLVTLLGSHDTDRFMNDPAATPEKLQLAFGIILTMRGTPVIYSGDEIGMTGGHDPDNRRDFLGGFPSSPASTGAFDSHTRTPEQSLIHDWVKNLLSIRKSSPELSGGEQQIIESDLKTIAFVRGSGLSSGCDTQHGRMLVLLNKSAKPAELSLATNGTSLANCKSSSVLLGEQESIKLQDQRVKAELPPFSTTILRVN</sequence>
<dbReference type="Gene3D" id="2.60.40.10">
    <property type="entry name" value="Immunoglobulins"/>
    <property type="match status" value="1"/>
</dbReference>
<dbReference type="InterPro" id="IPR017853">
    <property type="entry name" value="GH"/>
</dbReference>
<dbReference type="InterPro" id="IPR006047">
    <property type="entry name" value="GH13_cat_dom"/>
</dbReference>
<dbReference type="InterPro" id="IPR013780">
    <property type="entry name" value="Glyco_hydro_b"/>
</dbReference>
<dbReference type="InterPro" id="IPR014756">
    <property type="entry name" value="Ig_E-set"/>
</dbReference>
<dbReference type="GO" id="GO:0005975">
    <property type="term" value="P:carbohydrate metabolic process"/>
    <property type="evidence" value="ECO:0007669"/>
    <property type="project" value="InterPro"/>
</dbReference>
<dbReference type="Pfam" id="PF00128">
    <property type="entry name" value="Alpha-amylase"/>
    <property type="match status" value="1"/>
</dbReference>
<dbReference type="InterPro" id="IPR015171">
    <property type="entry name" value="Cyc-maltodext_N"/>
</dbReference>
<proteinExistence type="predicted"/>
<dbReference type="Pfam" id="PF09087">
    <property type="entry name" value="Cyc-maltodext_N"/>
    <property type="match status" value="1"/>
</dbReference>
<evidence type="ECO:0000256" key="1">
    <source>
        <dbReference type="ARBA" id="ARBA00022801"/>
    </source>
</evidence>
<keyword evidence="2" id="KW-0326">Glycosidase</keyword>
<evidence type="ECO:0000313" key="4">
    <source>
        <dbReference type="EMBL" id="XCB22091.1"/>
    </source>
</evidence>
<dbReference type="KEGG" id="tgi:RBB81_21325"/>
<dbReference type="SUPFAM" id="SSF81296">
    <property type="entry name" value="E set domains"/>
    <property type="match status" value="1"/>
</dbReference>
<dbReference type="GO" id="GO:0016798">
    <property type="term" value="F:hydrolase activity, acting on glycosyl bonds"/>
    <property type="evidence" value="ECO:0007669"/>
    <property type="project" value="UniProtKB-KW"/>
</dbReference>
<dbReference type="SMART" id="SM00642">
    <property type="entry name" value="Aamy"/>
    <property type="match status" value="1"/>
</dbReference>
<dbReference type="Gene3D" id="3.20.20.80">
    <property type="entry name" value="Glycosidases"/>
    <property type="match status" value="1"/>
</dbReference>
<reference evidence="4" key="2">
    <citation type="journal article" date="2024" name="Environ. Microbiol.">
        <title>Genome analysis and description of Tunturibacter gen. nov. expands the diversity of Terriglobia in tundra soils.</title>
        <authorList>
            <person name="Messyasz A."/>
            <person name="Mannisto M.K."/>
            <person name="Kerkhof L.J."/>
            <person name="Haggblom M.M."/>
        </authorList>
    </citation>
    <scope>NUCLEOTIDE SEQUENCE</scope>
    <source>
        <strain evidence="4">M8UP39</strain>
    </source>
</reference>
<accession>A0AAU7Z0M8</accession>
<dbReference type="EMBL" id="CP132938">
    <property type="protein sequence ID" value="XCB22091.1"/>
    <property type="molecule type" value="Genomic_DNA"/>
</dbReference>
<gene>
    <name evidence="4" type="ORF">RBB81_21325</name>
</gene>
<dbReference type="SUPFAM" id="SSF51445">
    <property type="entry name" value="(Trans)glycosidases"/>
    <property type="match status" value="1"/>
</dbReference>
<dbReference type="RefSeq" id="WP_353072087.1">
    <property type="nucleotide sequence ID" value="NZ_CP132938.1"/>
</dbReference>
<dbReference type="AlphaFoldDB" id="A0AAU7Z0M8"/>
<dbReference type="Gene3D" id="2.60.40.1180">
    <property type="entry name" value="Golgi alpha-mannosidase II"/>
    <property type="match status" value="1"/>
</dbReference>
<dbReference type="PANTHER" id="PTHR10357">
    <property type="entry name" value="ALPHA-AMYLASE FAMILY MEMBER"/>
    <property type="match status" value="1"/>
</dbReference>
<dbReference type="PANTHER" id="PTHR10357:SF210">
    <property type="entry name" value="MALTODEXTRIN GLUCOSIDASE"/>
    <property type="match status" value="1"/>
</dbReference>
<feature type="domain" description="Glycosyl hydrolase family 13 catalytic" evidence="3">
    <location>
        <begin position="152"/>
        <end position="548"/>
    </location>
</feature>
<organism evidence="4">
    <name type="scientific">Tunturiibacter gelidiferens</name>
    <dbReference type="NCBI Taxonomy" id="3069689"/>
    <lineage>
        <taxon>Bacteria</taxon>
        <taxon>Pseudomonadati</taxon>
        <taxon>Acidobacteriota</taxon>
        <taxon>Terriglobia</taxon>
        <taxon>Terriglobales</taxon>
        <taxon>Acidobacteriaceae</taxon>
        <taxon>Tunturiibacter</taxon>
    </lineage>
</organism>
<evidence type="ECO:0000259" key="3">
    <source>
        <dbReference type="SMART" id="SM00642"/>
    </source>
</evidence>
<evidence type="ECO:0000256" key="2">
    <source>
        <dbReference type="ARBA" id="ARBA00023295"/>
    </source>
</evidence>
<protein>
    <submittedName>
        <fullName evidence="4">Alpha-amylase family glycosyl hydrolase</fullName>
    </submittedName>
</protein>
<keyword evidence="1 4" id="KW-0378">Hydrolase</keyword>
<name>A0AAU7Z0M8_9BACT</name>
<dbReference type="InterPro" id="IPR013783">
    <property type="entry name" value="Ig-like_fold"/>
</dbReference>